<feature type="compositionally biased region" description="Polar residues" evidence="1">
    <location>
        <begin position="17"/>
        <end position="37"/>
    </location>
</feature>
<keyword evidence="2" id="KW-0472">Membrane</keyword>
<name>A0A1A9VHL5_GLOAU</name>
<evidence type="ECO:0000313" key="3">
    <source>
        <dbReference type="EnsemblMetazoa" id="GAUT037661-PA"/>
    </source>
</evidence>
<keyword evidence="4" id="KW-1185">Reference proteome</keyword>
<evidence type="ECO:0000256" key="1">
    <source>
        <dbReference type="SAM" id="MobiDB-lite"/>
    </source>
</evidence>
<dbReference type="Proteomes" id="UP000078200">
    <property type="component" value="Unassembled WGS sequence"/>
</dbReference>
<dbReference type="AlphaFoldDB" id="A0A1A9VHL5"/>
<organism evidence="3 4">
    <name type="scientific">Glossina austeni</name>
    <name type="common">Savannah tsetse fly</name>
    <dbReference type="NCBI Taxonomy" id="7395"/>
    <lineage>
        <taxon>Eukaryota</taxon>
        <taxon>Metazoa</taxon>
        <taxon>Ecdysozoa</taxon>
        <taxon>Arthropoda</taxon>
        <taxon>Hexapoda</taxon>
        <taxon>Insecta</taxon>
        <taxon>Pterygota</taxon>
        <taxon>Neoptera</taxon>
        <taxon>Endopterygota</taxon>
        <taxon>Diptera</taxon>
        <taxon>Brachycera</taxon>
        <taxon>Muscomorpha</taxon>
        <taxon>Hippoboscoidea</taxon>
        <taxon>Glossinidae</taxon>
        <taxon>Glossina</taxon>
    </lineage>
</organism>
<sequence length="107" mass="11395">MTSVGGFRKHQPAYQPANRQSQPVGQTVGSQAGSSTSQPIYSNFGLGAETAVSSKHLQFGGVPQLLTNSALSTIAWAVFVAITFLIFSSPSEEYSPRLYYNMCVGTS</sequence>
<reference evidence="3" key="1">
    <citation type="submission" date="2020-05" db="UniProtKB">
        <authorList>
            <consortium name="EnsemblMetazoa"/>
        </authorList>
    </citation>
    <scope>IDENTIFICATION</scope>
    <source>
        <strain evidence="3">TTRI</strain>
    </source>
</reference>
<protein>
    <submittedName>
        <fullName evidence="3">Uncharacterized protein</fullName>
    </submittedName>
</protein>
<feature type="transmembrane region" description="Helical" evidence="2">
    <location>
        <begin position="65"/>
        <end position="87"/>
    </location>
</feature>
<evidence type="ECO:0000256" key="2">
    <source>
        <dbReference type="SAM" id="Phobius"/>
    </source>
</evidence>
<accession>A0A1A9VHL5</accession>
<evidence type="ECO:0000313" key="4">
    <source>
        <dbReference type="Proteomes" id="UP000078200"/>
    </source>
</evidence>
<keyword evidence="2" id="KW-0812">Transmembrane</keyword>
<proteinExistence type="predicted"/>
<dbReference type="VEuPathDB" id="VectorBase:GAUT037661"/>
<keyword evidence="2" id="KW-1133">Transmembrane helix</keyword>
<dbReference type="EnsemblMetazoa" id="GAUT037661-RA">
    <property type="protein sequence ID" value="GAUT037661-PA"/>
    <property type="gene ID" value="GAUT037661"/>
</dbReference>
<feature type="region of interest" description="Disordered" evidence="1">
    <location>
        <begin position="1"/>
        <end position="37"/>
    </location>
</feature>